<evidence type="ECO:0000313" key="1">
    <source>
        <dbReference type="EMBL" id="BDD88206.1"/>
    </source>
</evidence>
<evidence type="ECO:0000313" key="2">
    <source>
        <dbReference type="Proteomes" id="UP000830055"/>
    </source>
</evidence>
<reference evidence="1 2" key="1">
    <citation type="submission" date="2022-01" db="EMBL/GenBank/DDBJ databases">
        <title>Desulfofustis limnae sp. nov., a novel mesophilic sulfate-reducing bacterium isolated from marsh soil.</title>
        <authorList>
            <person name="Watanabe M."/>
            <person name="Takahashi A."/>
            <person name="Kojima H."/>
            <person name="Fukui M."/>
        </authorList>
    </citation>
    <scope>NUCLEOTIDE SEQUENCE [LARGE SCALE GENOMIC DNA]</scope>
    <source>
        <strain evidence="1 2">PPLL</strain>
    </source>
</reference>
<keyword evidence="2" id="KW-1185">Reference proteome</keyword>
<dbReference type="Proteomes" id="UP000830055">
    <property type="component" value="Chromosome"/>
</dbReference>
<sequence>MLSLRIPAEAAFIPTAMTFADTAARGLGLDDRSARTLMLATEEVAAYLCRIGLHGHAIAIECIGGGYFIEIRITLPVSHLQLRAFNLTARLDLNDETDLDQMGLLLASRMTDRFHITRSEAGHLILHLIKEYSYPEIADDQLEEIPATGDQFRVEVADPARIKWLARSVVRHYPSTHYPPSFRYPGKITDMVAAGACQVLVAVGPGGELLGGLAWQWIGDKTVELFGVYLLHHRHRPEIAGELLETCLNSIARTSALALLCRNPTEAVPDGYLEALTAPDVQPTALFRLLYEETGAVVWSHPELVDFLRKEYRRLFLPRDIQTVTDDGETREPHSVLSCEIDRHRRAATLRPLLPGTDCRDNLAEHLSLFAREQLQSIYLELDLGHAWQAVFVPAALQLGFVPRLILPHAGQADLVVFELVAGA</sequence>
<dbReference type="InterPro" id="IPR036890">
    <property type="entry name" value="HATPase_C_sf"/>
</dbReference>
<protein>
    <recommendedName>
        <fullName evidence="3">N-acetyltransferase domain-containing protein</fullName>
    </recommendedName>
</protein>
<dbReference type="Gene3D" id="3.30.565.10">
    <property type="entry name" value="Histidine kinase-like ATPase, C-terminal domain"/>
    <property type="match status" value="1"/>
</dbReference>
<dbReference type="EMBL" id="AP025516">
    <property type="protein sequence ID" value="BDD88206.1"/>
    <property type="molecule type" value="Genomic_DNA"/>
</dbReference>
<gene>
    <name evidence="1" type="ORF">DPPLL_25710</name>
</gene>
<name>A0ABN6M8W3_9BACT</name>
<proteinExistence type="predicted"/>
<organism evidence="1 2">
    <name type="scientific">Desulfofustis limnaeus</name>
    <dbReference type="NCBI Taxonomy" id="2740163"/>
    <lineage>
        <taxon>Bacteria</taxon>
        <taxon>Pseudomonadati</taxon>
        <taxon>Thermodesulfobacteriota</taxon>
        <taxon>Desulfobulbia</taxon>
        <taxon>Desulfobulbales</taxon>
        <taxon>Desulfocapsaceae</taxon>
        <taxon>Desulfofustis</taxon>
    </lineage>
</organism>
<evidence type="ECO:0008006" key="3">
    <source>
        <dbReference type="Google" id="ProtNLM"/>
    </source>
</evidence>
<accession>A0ABN6M8W3</accession>